<dbReference type="SUPFAM" id="SSF48371">
    <property type="entry name" value="ARM repeat"/>
    <property type="match status" value="1"/>
</dbReference>
<sequence>MNKNNELTIQDVQVLLQNLSSNDQEEIQISTATDIFNNTKNYKCQAVYSYALSNTDIFNFDEIKKNKSYLIIICAYLKLYKLFANNYKNCEVLTEKEYVELYELLLKYPFMEKKDIYICLAKLFKKIFKKNYNYINPILNSNYIVTKIWNLACNSNKNSSKVQVTYLGLIKLIITIKKYQETFGNIETIEILCSSIVKNLALKIEEVANIGKIDDKDEDDYNDSNSNKENKPLSDSRSMNEMDSKSNVKINKSNTIEKKENEKYKKNKKVTLKESKSKIKDNNIKKENRSSFKLNLKSNSKTLLSDLSSADTLKSNSITNNDVEMTFLDYNNCNDQIIELRLDILQNLCCLNDTSRHNAISQNIIPIINVIIKNCFYPLNRKCFFILSNLSHCQDVNNAETILGYILSILYLTFRYVTNEYLYLPISFMLRNITFSYGSIKSKFYSMHGIDYMFDGIKSCIDNISNFDSIPKNDFSFFYAVDNYVCILKNICLSSKAYTIKEVFLKYSKLLVDILSLTVNYYYEYLDNITITLPVKYKDYKLNSKDSTIIIESNKLYIYSHDGTDYFQYTQEDYDINVKDKYVEKSNDPFSMIIDNILNLFILITNFENTSKLFYENDSLNEILNILKKFINKSKKEYSIIEKLLRCIENMALYSDSAQKIFESLGNNLMDYIFQQVTVESKLISLNIIYNIIITDLSISLFIFNLKNGLIEEIITNIVSTNNDYRDIAIKIINFYVSQNNQEYNIKLYENGCMEGLVVVINNSEKKLVNTSILNMAMSSYLKLNELCQSKPEFCLRMQNEWKQRDMHFKNSKALEKLSEYETNNKQVPKQKKKTKKSLKKSVKKIINSKKIEKIEKKKSVSV</sequence>
<keyword evidence="3" id="KW-1185">Reference proteome</keyword>
<dbReference type="OrthoDB" id="2148382at2759"/>
<dbReference type="Proteomes" id="UP000193920">
    <property type="component" value="Unassembled WGS sequence"/>
</dbReference>
<accession>A0A1Y2EQU6</accession>
<name>A0A1Y2EQU6_9FUNG</name>
<reference evidence="2 3" key="1">
    <citation type="submission" date="2016-08" db="EMBL/GenBank/DDBJ databases">
        <title>A Parts List for Fungal Cellulosomes Revealed by Comparative Genomics.</title>
        <authorList>
            <consortium name="DOE Joint Genome Institute"/>
            <person name="Haitjema C.H."/>
            <person name="Gilmore S.P."/>
            <person name="Henske J.K."/>
            <person name="Solomon K.V."/>
            <person name="De Groot R."/>
            <person name="Kuo A."/>
            <person name="Mondo S.J."/>
            <person name="Salamov A.A."/>
            <person name="Labutti K."/>
            <person name="Zhao Z."/>
            <person name="Chiniquy J."/>
            <person name="Barry K."/>
            <person name="Brewer H.M."/>
            <person name="Purvine S.O."/>
            <person name="Wright A.T."/>
            <person name="Boxma B."/>
            <person name="Van Alen T."/>
            <person name="Hackstein J.H."/>
            <person name="Baker S.E."/>
            <person name="Grigoriev I.V."/>
            <person name="O'Malley M.A."/>
        </authorList>
    </citation>
    <scope>NUCLEOTIDE SEQUENCE [LARGE SCALE GENOMIC DNA]</scope>
    <source>
        <strain evidence="2 3">G1</strain>
    </source>
</reference>
<proteinExistence type="predicted"/>
<feature type="compositionally biased region" description="Basic and acidic residues" evidence="1">
    <location>
        <begin position="226"/>
        <end position="246"/>
    </location>
</feature>
<evidence type="ECO:0000313" key="2">
    <source>
        <dbReference type="EMBL" id="ORY73546.1"/>
    </source>
</evidence>
<evidence type="ECO:0000313" key="3">
    <source>
        <dbReference type="Proteomes" id="UP000193920"/>
    </source>
</evidence>
<feature type="compositionally biased region" description="Basic and acidic residues" evidence="1">
    <location>
        <begin position="255"/>
        <end position="264"/>
    </location>
</feature>
<dbReference type="EMBL" id="MCOG01000033">
    <property type="protein sequence ID" value="ORY73546.1"/>
    <property type="molecule type" value="Genomic_DNA"/>
</dbReference>
<gene>
    <name evidence="2" type="ORF">LY90DRAFT_666632</name>
</gene>
<feature type="compositionally biased region" description="Basic residues" evidence="1">
    <location>
        <begin position="829"/>
        <end position="843"/>
    </location>
</feature>
<dbReference type="InterPro" id="IPR016024">
    <property type="entry name" value="ARM-type_fold"/>
</dbReference>
<feature type="region of interest" description="Disordered" evidence="1">
    <location>
        <begin position="216"/>
        <end position="280"/>
    </location>
</feature>
<dbReference type="AlphaFoldDB" id="A0A1Y2EQU6"/>
<comment type="caution">
    <text evidence="2">The sequence shown here is derived from an EMBL/GenBank/DDBJ whole genome shotgun (WGS) entry which is preliminary data.</text>
</comment>
<protein>
    <submittedName>
        <fullName evidence="2">ARM repeat-containing protein</fullName>
    </submittedName>
</protein>
<organism evidence="2 3">
    <name type="scientific">Neocallimastix californiae</name>
    <dbReference type="NCBI Taxonomy" id="1754190"/>
    <lineage>
        <taxon>Eukaryota</taxon>
        <taxon>Fungi</taxon>
        <taxon>Fungi incertae sedis</taxon>
        <taxon>Chytridiomycota</taxon>
        <taxon>Chytridiomycota incertae sedis</taxon>
        <taxon>Neocallimastigomycetes</taxon>
        <taxon>Neocallimastigales</taxon>
        <taxon>Neocallimastigaceae</taxon>
        <taxon>Neocallimastix</taxon>
    </lineage>
</organism>
<feature type="region of interest" description="Disordered" evidence="1">
    <location>
        <begin position="820"/>
        <end position="843"/>
    </location>
</feature>
<evidence type="ECO:0000256" key="1">
    <source>
        <dbReference type="SAM" id="MobiDB-lite"/>
    </source>
</evidence>
<dbReference type="InterPro" id="IPR011989">
    <property type="entry name" value="ARM-like"/>
</dbReference>
<dbReference type="Gene3D" id="1.25.10.10">
    <property type="entry name" value="Leucine-rich Repeat Variant"/>
    <property type="match status" value="1"/>
</dbReference>
<feature type="compositionally biased region" description="Basic and acidic residues" evidence="1">
    <location>
        <begin position="271"/>
        <end position="280"/>
    </location>
</feature>